<sequence length="51" mass="5064">MKGSNSPPRVDGRAVAVASGSARRSTPASCADVRAAPLVDVVADNSAGVLR</sequence>
<dbReference type="AlphaFoldDB" id="L1L5G9"/>
<evidence type="ECO:0000256" key="1">
    <source>
        <dbReference type="SAM" id="MobiDB-lite"/>
    </source>
</evidence>
<organism evidence="2 3">
    <name type="scientific">Streptomyces ipomoeae 91-03</name>
    <dbReference type="NCBI Taxonomy" id="698759"/>
    <lineage>
        <taxon>Bacteria</taxon>
        <taxon>Bacillati</taxon>
        <taxon>Actinomycetota</taxon>
        <taxon>Actinomycetes</taxon>
        <taxon>Kitasatosporales</taxon>
        <taxon>Streptomycetaceae</taxon>
        <taxon>Streptomyces</taxon>
    </lineage>
</organism>
<accession>L1L5G9</accession>
<reference evidence="2 3" key="1">
    <citation type="submission" date="2012-11" db="EMBL/GenBank/DDBJ databases">
        <authorList>
            <person name="Huguet-Tapia J.C."/>
            <person name="Durkin A.S."/>
            <person name="Pettis G.S."/>
            <person name="Badger J.H."/>
        </authorList>
    </citation>
    <scope>NUCLEOTIDE SEQUENCE [LARGE SCALE GENOMIC DNA]</scope>
    <source>
        <strain evidence="2 3">91-03</strain>
    </source>
</reference>
<dbReference type="EMBL" id="AEJC01000106">
    <property type="protein sequence ID" value="EKX68039.1"/>
    <property type="molecule type" value="Genomic_DNA"/>
</dbReference>
<proteinExistence type="predicted"/>
<name>L1L5G9_9ACTN</name>
<evidence type="ECO:0000313" key="3">
    <source>
        <dbReference type="Proteomes" id="UP000010411"/>
    </source>
</evidence>
<evidence type="ECO:0000313" key="2">
    <source>
        <dbReference type="EMBL" id="EKX68039.1"/>
    </source>
</evidence>
<feature type="region of interest" description="Disordered" evidence="1">
    <location>
        <begin position="1"/>
        <end position="30"/>
    </location>
</feature>
<dbReference type="Proteomes" id="UP000010411">
    <property type="component" value="Unassembled WGS sequence"/>
</dbReference>
<protein>
    <submittedName>
        <fullName evidence="2">Uncharacterized protein</fullName>
    </submittedName>
</protein>
<comment type="caution">
    <text evidence="2">The sequence shown here is derived from an EMBL/GenBank/DDBJ whole genome shotgun (WGS) entry which is preliminary data.</text>
</comment>
<feature type="compositionally biased region" description="Low complexity" evidence="1">
    <location>
        <begin position="13"/>
        <end position="25"/>
    </location>
</feature>
<keyword evidence="3" id="KW-1185">Reference proteome</keyword>
<gene>
    <name evidence="2" type="ORF">STRIP9103_03194</name>
</gene>